<dbReference type="PATRIC" id="fig|1365257.3.peg.4629"/>
<evidence type="ECO:0000313" key="1">
    <source>
        <dbReference type="EMBL" id="KZN61724.1"/>
    </source>
</evidence>
<dbReference type="AlphaFoldDB" id="A0A162C3W3"/>
<dbReference type="Pfam" id="PF14552">
    <property type="entry name" value="Tautomerase_2"/>
    <property type="match status" value="1"/>
</dbReference>
<proteinExistence type="predicted"/>
<dbReference type="Proteomes" id="UP000076661">
    <property type="component" value="Unassembled WGS sequence"/>
</dbReference>
<sequence>MIVVYGIAENLNPIKAELSDVIQSTMTHVLGLPEDKRAHRFIRMDSSDYYYPSGRTDAYAVIEINMMAGRKVETKKALIKMFFENIEAKLGIKPVDIEITIREQPAHCWGFRGITGDEVKDLKYSVNV</sequence>
<dbReference type="RefSeq" id="WP_063382782.1">
    <property type="nucleotide sequence ID" value="NZ_AUXX01000045.1"/>
</dbReference>
<dbReference type="PANTHER" id="PTHR38460">
    <property type="entry name" value="TAUTOMERASE YOLI-RELATED"/>
    <property type="match status" value="1"/>
</dbReference>
<dbReference type="InterPro" id="IPR037479">
    <property type="entry name" value="Tauto_MSAD"/>
</dbReference>
<organism evidence="1 2">
    <name type="scientific">Pseudoalteromonas luteoviolacea S4060-1</name>
    <dbReference type="NCBI Taxonomy" id="1365257"/>
    <lineage>
        <taxon>Bacteria</taxon>
        <taxon>Pseudomonadati</taxon>
        <taxon>Pseudomonadota</taxon>
        <taxon>Gammaproteobacteria</taxon>
        <taxon>Alteromonadales</taxon>
        <taxon>Pseudoalteromonadaceae</taxon>
        <taxon>Pseudoalteromonas</taxon>
    </lineage>
</organism>
<evidence type="ECO:0000313" key="2">
    <source>
        <dbReference type="Proteomes" id="UP000076661"/>
    </source>
</evidence>
<dbReference type="EMBL" id="AUXX01000045">
    <property type="protein sequence ID" value="KZN61724.1"/>
    <property type="molecule type" value="Genomic_DNA"/>
</dbReference>
<evidence type="ECO:0008006" key="3">
    <source>
        <dbReference type="Google" id="ProtNLM"/>
    </source>
</evidence>
<dbReference type="Gene3D" id="3.30.429.10">
    <property type="entry name" value="Macrophage Migration Inhibitory Factor"/>
    <property type="match status" value="1"/>
</dbReference>
<name>A0A162C3W3_9GAMM</name>
<dbReference type="SUPFAM" id="SSF55331">
    <property type="entry name" value="Tautomerase/MIF"/>
    <property type="match status" value="1"/>
</dbReference>
<dbReference type="InterPro" id="IPR014347">
    <property type="entry name" value="Tautomerase/MIF_sf"/>
</dbReference>
<dbReference type="PANTHER" id="PTHR38460:SF1">
    <property type="entry name" value="TAUTOMERASE YOLI-RELATED"/>
    <property type="match status" value="1"/>
</dbReference>
<gene>
    <name evidence="1" type="ORF">N478_06565</name>
</gene>
<accession>A0A162C3W3</accession>
<comment type="caution">
    <text evidence="1">The sequence shown here is derived from an EMBL/GenBank/DDBJ whole genome shotgun (WGS) entry which is preliminary data.</text>
</comment>
<protein>
    <recommendedName>
        <fullName evidence="3">4-oxalocrotonate tautomerase</fullName>
    </recommendedName>
</protein>
<reference evidence="1 2" key="1">
    <citation type="submission" date="2013-07" db="EMBL/GenBank/DDBJ databases">
        <title>Comparative Genomic and Metabolomic Analysis of Twelve Strains of Pseudoalteromonas luteoviolacea.</title>
        <authorList>
            <person name="Vynne N.G."/>
            <person name="Mansson M."/>
            <person name="Gram L."/>
        </authorList>
    </citation>
    <scope>NUCLEOTIDE SEQUENCE [LARGE SCALE GENOMIC DNA]</scope>
    <source>
        <strain evidence="1 2">S4060-1</strain>
    </source>
</reference>